<evidence type="ECO:0000313" key="2">
    <source>
        <dbReference type="Proteomes" id="UP001163603"/>
    </source>
</evidence>
<dbReference type="Proteomes" id="UP001163603">
    <property type="component" value="Chromosome 10"/>
</dbReference>
<name>A0ACC0XX29_9ROSI</name>
<accession>A0ACC0XX29</accession>
<evidence type="ECO:0000313" key="1">
    <source>
        <dbReference type="EMBL" id="KAJ0025005.1"/>
    </source>
</evidence>
<reference evidence="2" key="1">
    <citation type="journal article" date="2023" name="G3 (Bethesda)">
        <title>Genome assembly and association tests identify interacting loci associated with vigor, precocity, and sex in interspecific pistachio rootstocks.</title>
        <authorList>
            <person name="Palmer W."/>
            <person name="Jacygrad E."/>
            <person name="Sagayaradj S."/>
            <person name="Cavanaugh K."/>
            <person name="Han R."/>
            <person name="Bertier L."/>
            <person name="Beede B."/>
            <person name="Kafkas S."/>
            <person name="Golino D."/>
            <person name="Preece J."/>
            <person name="Michelmore R."/>
        </authorList>
    </citation>
    <scope>NUCLEOTIDE SEQUENCE [LARGE SCALE GENOMIC DNA]</scope>
</reference>
<keyword evidence="2" id="KW-1185">Reference proteome</keyword>
<organism evidence="1 2">
    <name type="scientific">Pistacia integerrima</name>
    <dbReference type="NCBI Taxonomy" id="434235"/>
    <lineage>
        <taxon>Eukaryota</taxon>
        <taxon>Viridiplantae</taxon>
        <taxon>Streptophyta</taxon>
        <taxon>Embryophyta</taxon>
        <taxon>Tracheophyta</taxon>
        <taxon>Spermatophyta</taxon>
        <taxon>Magnoliopsida</taxon>
        <taxon>eudicotyledons</taxon>
        <taxon>Gunneridae</taxon>
        <taxon>Pentapetalae</taxon>
        <taxon>rosids</taxon>
        <taxon>malvids</taxon>
        <taxon>Sapindales</taxon>
        <taxon>Anacardiaceae</taxon>
        <taxon>Pistacia</taxon>
    </lineage>
</organism>
<dbReference type="EMBL" id="CM047745">
    <property type="protein sequence ID" value="KAJ0025005.1"/>
    <property type="molecule type" value="Genomic_DNA"/>
</dbReference>
<gene>
    <name evidence="1" type="ORF">Pint_09109</name>
</gene>
<comment type="caution">
    <text evidence="1">The sequence shown here is derived from an EMBL/GenBank/DDBJ whole genome shotgun (WGS) entry which is preliminary data.</text>
</comment>
<sequence length="168" mass="17296">MITGSVDGVSGAVLATKGLRLGSSTPSPTMHNGNHKSRTSSEARKGRDLGTKDEGSGQAGVVTAKPQLSFTPQMALVPNSGNCGCVCYTSNNDANHGAWLLDSGATDHMTFAATDFVTTSLTKSTNIANANGFTSPATGTGTMVLSPMLQLHNTLLVPSLYHKLLSVS</sequence>
<protein>
    <submittedName>
        <fullName evidence="1">Uncharacterized protein</fullName>
    </submittedName>
</protein>
<proteinExistence type="predicted"/>